<sequence length="92" mass="9179">MQFSSIVTFALLCAAATASSLNAGANQLDKRLFCNDPTCNTQCQNANALSGQCGGTEDLRCICTYTRPLADTKNAAAAPAAPAGAGAPAAGP</sequence>
<evidence type="ECO:0000313" key="3">
    <source>
        <dbReference type="Proteomes" id="UP000248817"/>
    </source>
</evidence>
<dbReference type="Proteomes" id="UP000248817">
    <property type="component" value="Unassembled WGS sequence"/>
</dbReference>
<evidence type="ECO:0000313" key="2">
    <source>
        <dbReference type="EMBL" id="PYI35362.1"/>
    </source>
</evidence>
<evidence type="ECO:0008006" key="4">
    <source>
        <dbReference type="Google" id="ProtNLM"/>
    </source>
</evidence>
<reference evidence="2 3" key="1">
    <citation type="submission" date="2018-02" db="EMBL/GenBank/DDBJ databases">
        <title>The genomes of Aspergillus section Nigri reveals drivers in fungal speciation.</title>
        <authorList>
            <consortium name="DOE Joint Genome Institute"/>
            <person name="Vesth T.C."/>
            <person name="Nybo J."/>
            <person name="Theobald S."/>
            <person name="Brandl J."/>
            <person name="Frisvad J.C."/>
            <person name="Nielsen K.F."/>
            <person name="Lyhne E.K."/>
            <person name="Kogle M.E."/>
            <person name="Kuo A."/>
            <person name="Riley R."/>
            <person name="Clum A."/>
            <person name="Nolan M."/>
            <person name="Lipzen A."/>
            <person name="Salamov A."/>
            <person name="Henrissat B."/>
            <person name="Wiebenga A."/>
            <person name="De vries R.P."/>
            <person name="Grigoriev I.V."/>
            <person name="Mortensen U.H."/>
            <person name="Andersen M.R."/>
            <person name="Baker S.E."/>
        </authorList>
    </citation>
    <scope>NUCLEOTIDE SEQUENCE [LARGE SCALE GENOMIC DNA]</scope>
    <source>
        <strain evidence="2 3">CBS 114.80</strain>
    </source>
</reference>
<feature type="signal peptide" evidence="1">
    <location>
        <begin position="1"/>
        <end position="18"/>
    </location>
</feature>
<proteinExistence type="predicted"/>
<protein>
    <recommendedName>
        <fullName evidence="4">Invertebrate defensins family profile domain-containing protein</fullName>
    </recommendedName>
</protein>
<feature type="chain" id="PRO_5015956242" description="Invertebrate defensins family profile domain-containing protein" evidence="1">
    <location>
        <begin position="19"/>
        <end position="92"/>
    </location>
</feature>
<name>A0A2V5IJ93_9EURO</name>
<dbReference type="AlphaFoldDB" id="A0A2V5IJ93"/>
<keyword evidence="3" id="KW-1185">Reference proteome</keyword>
<keyword evidence="1" id="KW-0732">Signal</keyword>
<dbReference type="EMBL" id="KZ825470">
    <property type="protein sequence ID" value="PYI35362.1"/>
    <property type="molecule type" value="Genomic_DNA"/>
</dbReference>
<evidence type="ECO:0000256" key="1">
    <source>
        <dbReference type="SAM" id="SignalP"/>
    </source>
</evidence>
<accession>A0A2V5IJ93</accession>
<gene>
    <name evidence="2" type="ORF">BP00DRAFT_422382</name>
</gene>
<organism evidence="2 3">
    <name type="scientific">Aspergillus indologenus CBS 114.80</name>
    <dbReference type="NCBI Taxonomy" id="1450541"/>
    <lineage>
        <taxon>Eukaryota</taxon>
        <taxon>Fungi</taxon>
        <taxon>Dikarya</taxon>
        <taxon>Ascomycota</taxon>
        <taxon>Pezizomycotina</taxon>
        <taxon>Eurotiomycetes</taxon>
        <taxon>Eurotiomycetidae</taxon>
        <taxon>Eurotiales</taxon>
        <taxon>Aspergillaceae</taxon>
        <taxon>Aspergillus</taxon>
        <taxon>Aspergillus subgen. Circumdati</taxon>
    </lineage>
</organism>